<reference evidence="1" key="1">
    <citation type="submission" date="2014-09" db="EMBL/GenBank/DDBJ databases">
        <authorList>
            <person name="Magalhaes I.L.F."/>
            <person name="Oliveira U."/>
            <person name="Santos F.R."/>
            <person name="Vidigal T.H.D.A."/>
            <person name="Brescovit A.D."/>
            <person name="Santos A.J."/>
        </authorList>
    </citation>
    <scope>NUCLEOTIDE SEQUENCE</scope>
    <source>
        <tissue evidence="1">Shoot tissue taken approximately 20 cm above the soil surface</tissue>
    </source>
</reference>
<reference evidence="1" key="2">
    <citation type="journal article" date="2015" name="Data Brief">
        <title>Shoot transcriptome of the giant reed, Arundo donax.</title>
        <authorList>
            <person name="Barrero R.A."/>
            <person name="Guerrero F.D."/>
            <person name="Moolhuijzen P."/>
            <person name="Goolsby J.A."/>
            <person name="Tidwell J."/>
            <person name="Bellgard S.E."/>
            <person name="Bellgard M.I."/>
        </authorList>
    </citation>
    <scope>NUCLEOTIDE SEQUENCE</scope>
    <source>
        <tissue evidence="1">Shoot tissue taken approximately 20 cm above the soil surface</tissue>
    </source>
</reference>
<organism evidence="1">
    <name type="scientific">Arundo donax</name>
    <name type="common">Giant reed</name>
    <name type="synonym">Donax arundinaceus</name>
    <dbReference type="NCBI Taxonomy" id="35708"/>
    <lineage>
        <taxon>Eukaryota</taxon>
        <taxon>Viridiplantae</taxon>
        <taxon>Streptophyta</taxon>
        <taxon>Embryophyta</taxon>
        <taxon>Tracheophyta</taxon>
        <taxon>Spermatophyta</taxon>
        <taxon>Magnoliopsida</taxon>
        <taxon>Liliopsida</taxon>
        <taxon>Poales</taxon>
        <taxon>Poaceae</taxon>
        <taxon>PACMAD clade</taxon>
        <taxon>Arundinoideae</taxon>
        <taxon>Arundineae</taxon>
        <taxon>Arundo</taxon>
    </lineage>
</organism>
<name>A0A0A9GUB0_ARUDO</name>
<evidence type="ECO:0000313" key="1">
    <source>
        <dbReference type="EMBL" id="JAE27114.1"/>
    </source>
</evidence>
<sequence length="8" mass="947">MIENLKTV</sequence>
<proteinExistence type="predicted"/>
<accession>A0A0A9GUB0</accession>
<dbReference type="EMBL" id="GBRH01170782">
    <property type="protein sequence ID" value="JAE27114.1"/>
    <property type="molecule type" value="Transcribed_RNA"/>
</dbReference>
<protein>
    <submittedName>
        <fullName evidence="1">Uncharacterized protein</fullName>
    </submittedName>
</protein>